<dbReference type="InterPro" id="IPR012934">
    <property type="entry name" value="Znf_AD"/>
</dbReference>
<sequence length="523" mass="60787">MIKICRFCLFSFENPSNELKSLEETIKLIQKIFGIEIKIDSKNSMQQFIICQSCSEKLDVASEFHATIISSQEMLQTPQKDTESVKETFKVEPELKIEEIDQNEIVPEQRRTRSTNISSKAKCVPIVQRKKIKEENEIIQSDEKEKKCDNIETEDQQIADFFSLSCSDCHEKFNKFASYKSHMMKKHNIPRPMIICCNIRLTKRCRLYEHMIYHVDPDQWKCHDCGRYFKNSLRLENHRIQWHMSKDERKHQCDKCPKKFIALNNLKVHLETHLSAEEKRALKQYECADCGRTYKSKSLVDLHMRKVHLQLFTCICDICAKSFKNKNDFLYHYESTHTGKIMPKVKCSQCDKYLLNEKCLKSHISRIHKHGGSHVCNICGKISPTRQGLRSHQIYVHESDRKFKCTYCDKAFKREVGLKEHLTTHLGGALYTCQFCTKTFNSGANMYSHRKRAHPSTARLNALGQYSHWCFLSVSSDGSAGVKASTLISSSLSEQSRSCSVSFLSTSDKLEPIPLDTNQFRQR</sequence>
<keyword evidence="6" id="KW-0804">Transcription</keyword>
<dbReference type="GO" id="GO:0001227">
    <property type="term" value="F:DNA-binding transcription repressor activity, RNA polymerase II-specific"/>
    <property type="evidence" value="ECO:0007669"/>
    <property type="project" value="TreeGrafter"/>
</dbReference>
<dbReference type="InterPro" id="IPR036236">
    <property type="entry name" value="Znf_C2H2_sf"/>
</dbReference>
<feature type="domain" description="C2H2-type" evidence="10">
    <location>
        <begin position="285"/>
        <end position="308"/>
    </location>
</feature>
<dbReference type="GO" id="GO:0000978">
    <property type="term" value="F:RNA polymerase II cis-regulatory region sequence-specific DNA binding"/>
    <property type="evidence" value="ECO:0007669"/>
    <property type="project" value="TreeGrafter"/>
</dbReference>
<feature type="domain" description="C2H2-type" evidence="10">
    <location>
        <begin position="403"/>
        <end position="427"/>
    </location>
</feature>
<dbReference type="InterPro" id="IPR013087">
    <property type="entry name" value="Znf_C2H2_type"/>
</dbReference>
<dbReference type="SUPFAM" id="SSF57716">
    <property type="entry name" value="Glucocorticoid receptor-like (DNA-binding domain)"/>
    <property type="match status" value="1"/>
</dbReference>
<keyword evidence="2 9" id="KW-0479">Metal-binding</keyword>
<name>A0A336M824_CULSO</name>
<gene>
    <name evidence="13" type="primary">CSON011848</name>
</gene>
<dbReference type="PROSITE" id="PS51915">
    <property type="entry name" value="ZAD"/>
    <property type="match status" value="1"/>
</dbReference>
<dbReference type="EMBL" id="UFQT01000530">
    <property type="protein sequence ID" value="SSX25029.1"/>
    <property type="molecule type" value="Genomic_DNA"/>
</dbReference>
<evidence type="ECO:0000256" key="8">
    <source>
        <dbReference type="PROSITE-ProRule" id="PRU00042"/>
    </source>
</evidence>
<dbReference type="PROSITE" id="PS00028">
    <property type="entry name" value="ZINC_FINGER_C2H2_1"/>
    <property type="match status" value="8"/>
</dbReference>
<dbReference type="PROSITE" id="PS50157">
    <property type="entry name" value="ZINC_FINGER_C2H2_2"/>
    <property type="match status" value="8"/>
</dbReference>
<dbReference type="GO" id="GO:0005654">
    <property type="term" value="C:nucleoplasm"/>
    <property type="evidence" value="ECO:0007669"/>
    <property type="project" value="TreeGrafter"/>
</dbReference>
<reference evidence="13" key="2">
    <citation type="submission" date="2018-07" db="EMBL/GenBank/DDBJ databases">
        <authorList>
            <person name="Quirk P.G."/>
            <person name="Krulwich T.A."/>
        </authorList>
    </citation>
    <scope>NUCLEOTIDE SEQUENCE</scope>
</reference>
<evidence type="ECO:0000256" key="1">
    <source>
        <dbReference type="ARBA" id="ARBA00004123"/>
    </source>
</evidence>
<evidence type="ECO:0000256" key="6">
    <source>
        <dbReference type="ARBA" id="ARBA00023163"/>
    </source>
</evidence>
<dbReference type="GO" id="GO:0008270">
    <property type="term" value="F:zinc ion binding"/>
    <property type="evidence" value="ECO:0007669"/>
    <property type="project" value="UniProtKB-UniRule"/>
</dbReference>
<evidence type="ECO:0000256" key="3">
    <source>
        <dbReference type="ARBA" id="ARBA00022737"/>
    </source>
</evidence>
<keyword evidence="8" id="KW-0863">Zinc-finger</keyword>
<comment type="subcellular location">
    <subcellularLocation>
        <location evidence="1">Nucleus</location>
    </subcellularLocation>
</comment>
<evidence type="ECO:0000259" key="11">
    <source>
        <dbReference type="PROSITE" id="PS51915"/>
    </source>
</evidence>
<feature type="domain" description="C2H2-type" evidence="10">
    <location>
        <begin position="374"/>
        <end position="402"/>
    </location>
</feature>
<evidence type="ECO:0000256" key="5">
    <source>
        <dbReference type="ARBA" id="ARBA00023015"/>
    </source>
</evidence>
<dbReference type="Pfam" id="PF00096">
    <property type="entry name" value="zf-C2H2"/>
    <property type="match status" value="3"/>
</dbReference>
<dbReference type="PANTHER" id="PTHR24399:SF23">
    <property type="entry name" value="C2H2-TYPE DOMAIN-CONTAINING PROTEIN"/>
    <property type="match status" value="1"/>
</dbReference>
<evidence type="ECO:0000313" key="12">
    <source>
        <dbReference type="EMBL" id="SSX04666.1"/>
    </source>
</evidence>
<feature type="binding site" evidence="9">
    <location>
        <position position="54"/>
    </location>
    <ligand>
        <name>Zn(2+)</name>
        <dbReference type="ChEBI" id="CHEBI:29105"/>
    </ligand>
</feature>
<evidence type="ECO:0000256" key="9">
    <source>
        <dbReference type="PROSITE-ProRule" id="PRU01263"/>
    </source>
</evidence>
<dbReference type="Pfam" id="PF07776">
    <property type="entry name" value="zf-AD"/>
    <property type="match status" value="1"/>
</dbReference>
<reference evidence="12" key="1">
    <citation type="submission" date="2018-04" db="EMBL/GenBank/DDBJ databases">
        <authorList>
            <person name="Go L.Y."/>
            <person name="Mitchell J.A."/>
        </authorList>
    </citation>
    <scope>NUCLEOTIDE SEQUENCE</scope>
    <source>
        <tissue evidence="12">Whole organism</tissue>
    </source>
</reference>
<dbReference type="VEuPathDB" id="VectorBase:CSON011848"/>
<dbReference type="SMART" id="SM00868">
    <property type="entry name" value="zf-AD"/>
    <property type="match status" value="1"/>
</dbReference>
<dbReference type="SMART" id="SM00355">
    <property type="entry name" value="ZnF_C2H2"/>
    <property type="match status" value="9"/>
</dbReference>
<proteinExistence type="predicted"/>
<dbReference type="SUPFAM" id="SSF57667">
    <property type="entry name" value="beta-beta-alpha zinc fingers"/>
    <property type="match status" value="5"/>
</dbReference>
<feature type="domain" description="ZAD" evidence="11">
    <location>
        <begin position="3"/>
        <end position="78"/>
    </location>
</feature>
<feature type="binding site" evidence="9">
    <location>
        <position position="51"/>
    </location>
    <ligand>
        <name>Zn(2+)</name>
        <dbReference type="ChEBI" id="CHEBI:29105"/>
    </ligand>
</feature>
<dbReference type="Gene3D" id="3.30.160.60">
    <property type="entry name" value="Classic Zinc Finger"/>
    <property type="match status" value="5"/>
</dbReference>
<keyword evidence="3" id="KW-0677">Repeat</keyword>
<feature type="domain" description="C2H2-type" evidence="10">
    <location>
        <begin position="312"/>
        <end position="342"/>
    </location>
</feature>
<evidence type="ECO:0000259" key="10">
    <source>
        <dbReference type="PROSITE" id="PS50157"/>
    </source>
</evidence>
<keyword evidence="4 9" id="KW-0862">Zinc</keyword>
<feature type="domain" description="C2H2-type" evidence="10">
    <location>
        <begin position="431"/>
        <end position="459"/>
    </location>
</feature>
<evidence type="ECO:0000313" key="13">
    <source>
        <dbReference type="EMBL" id="SSX25029.1"/>
    </source>
</evidence>
<evidence type="ECO:0000256" key="7">
    <source>
        <dbReference type="ARBA" id="ARBA00023242"/>
    </source>
</evidence>
<protein>
    <submittedName>
        <fullName evidence="13">CSON011848 protein</fullName>
    </submittedName>
</protein>
<evidence type="ECO:0000256" key="4">
    <source>
        <dbReference type="ARBA" id="ARBA00022833"/>
    </source>
</evidence>
<feature type="binding site" evidence="9">
    <location>
        <position position="5"/>
    </location>
    <ligand>
        <name>Zn(2+)</name>
        <dbReference type="ChEBI" id="CHEBI:29105"/>
    </ligand>
</feature>
<feature type="domain" description="C2H2-type" evidence="10">
    <location>
        <begin position="251"/>
        <end position="278"/>
    </location>
</feature>
<dbReference type="Gene3D" id="3.40.1800.20">
    <property type="match status" value="1"/>
</dbReference>
<feature type="domain" description="C2H2-type" evidence="10">
    <location>
        <begin position="164"/>
        <end position="192"/>
    </location>
</feature>
<evidence type="ECO:0000256" key="2">
    <source>
        <dbReference type="ARBA" id="ARBA00022723"/>
    </source>
</evidence>
<dbReference type="PANTHER" id="PTHR24399">
    <property type="entry name" value="ZINC FINGER AND BTB DOMAIN-CONTAINING"/>
    <property type="match status" value="1"/>
</dbReference>
<keyword evidence="7" id="KW-0539">Nucleus</keyword>
<feature type="domain" description="C2H2-type" evidence="10">
    <location>
        <begin position="220"/>
        <end position="248"/>
    </location>
</feature>
<accession>A0A336M824</accession>
<organism evidence="13">
    <name type="scientific">Culicoides sonorensis</name>
    <name type="common">Biting midge</name>
    <dbReference type="NCBI Taxonomy" id="179676"/>
    <lineage>
        <taxon>Eukaryota</taxon>
        <taxon>Metazoa</taxon>
        <taxon>Ecdysozoa</taxon>
        <taxon>Arthropoda</taxon>
        <taxon>Hexapoda</taxon>
        <taxon>Insecta</taxon>
        <taxon>Pterygota</taxon>
        <taxon>Neoptera</taxon>
        <taxon>Endopterygota</taxon>
        <taxon>Diptera</taxon>
        <taxon>Nematocera</taxon>
        <taxon>Chironomoidea</taxon>
        <taxon>Ceratopogonidae</taxon>
        <taxon>Ceratopogoninae</taxon>
        <taxon>Culicoides</taxon>
        <taxon>Monoculicoides</taxon>
    </lineage>
</organism>
<dbReference type="EMBL" id="UFQS01000530">
    <property type="protein sequence ID" value="SSX04666.1"/>
    <property type="molecule type" value="Genomic_DNA"/>
</dbReference>
<feature type="binding site" evidence="9">
    <location>
        <position position="8"/>
    </location>
    <ligand>
        <name>Zn(2+)</name>
        <dbReference type="ChEBI" id="CHEBI:29105"/>
    </ligand>
</feature>
<dbReference type="AlphaFoldDB" id="A0A336M824"/>
<keyword evidence="5" id="KW-0805">Transcription regulation</keyword>